<gene>
    <name evidence="2" type="ORF">PEVE_00032917</name>
</gene>
<dbReference type="EMBL" id="CALNXI010000484">
    <property type="protein sequence ID" value="CAH3028013.1"/>
    <property type="molecule type" value="Genomic_DNA"/>
</dbReference>
<proteinExistence type="predicted"/>
<name>A0ABN8MHL4_9CNID</name>
<keyword evidence="1" id="KW-1133">Transmembrane helix</keyword>
<evidence type="ECO:0000313" key="3">
    <source>
        <dbReference type="Proteomes" id="UP001159427"/>
    </source>
</evidence>
<dbReference type="InterPro" id="IPR010797">
    <property type="entry name" value="Pex26"/>
</dbReference>
<keyword evidence="1" id="KW-0472">Membrane</keyword>
<dbReference type="Pfam" id="PF07163">
    <property type="entry name" value="Pex26"/>
    <property type="match status" value="1"/>
</dbReference>
<dbReference type="PANTHER" id="PTHR16262:SF2">
    <property type="entry name" value="PEROXISOME ASSEMBLY PROTEIN 26"/>
    <property type="match status" value="1"/>
</dbReference>
<keyword evidence="1" id="KW-0812">Transmembrane</keyword>
<feature type="transmembrane region" description="Helical" evidence="1">
    <location>
        <begin position="246"/>
        <end position="265"/>
    </location>
</feature>
<sequence length="295" mass="33833">MELRQSDSCDISQLHYKAKRCLVLRNFEDALQICYEVLDLQKIDHRSAPSSNSVRDSSEQCRIPFVVIAIQAYAEINQSQAAIDFATKVFGNIERFPSEVLKLCICLLMKASKHAEAVEVAEKWLCFEDNFSQQNYLEITEFYIKHVLLPQNLNEKVQQFLETNRALTPEQRQVMLDSLTMASERKVESCSNLEAGRDVGDEKTHVKTMRKQVVHSVVVIRMLSVLNKLQRLCSNISFSLKKTSTILRILIFVFFIYALLTATGYQGVTSGSGIFIFWQAVKQAWRAMFSPYHLT</sequence>
<evidence type="ECO:0000313" key="2">
    <source>
        <dbReference type="EMBL" id="CAH3028013.1"/>
    </source>
</evidence>
<keyword evidence="3" id="KW-1185">Reference proteome</keyword>
<dbReference type="Proteomes" id="UP001159427">
    <property type="component" value="Unassembled WGS sequence"/>
</dbReference>
<dbReference type="PANTHER" id="PTHR16262">
    <property type="entry name" value="PEROXISOME ASSEMBLY PROTEIN 26"/>
    <property type="match status" value="1"/>
</dbReference>
<organism evidence="2 3">
    <name type="scientific">Porites evermanni</name>
    <dbReference type="NCBI Taxonomy" id="104178"/>
    <lineage>
        <taxon>Eukaryota</taxon>
        <taxon>Metazoa</taxon>
        <taxon>Cnidaria</taxon>
        <taxon>Anthozoa</taxon>
        <taxon>Hexacorallia</taxon>
        <taxon>Scleractinia</taxon>
        <taxon>Fungiina</taxon>
        <taxon>Poritidae</taxon>
        <taxon>Porites</taxon>
    </lineage>
</organism>
<evidence type="ECO:0000256" key="1">
    <source>
        <dbReference type="SAM" id="Phobius"/>
    </source>
</evidence>
<protein>
    <recommendedName>
        <fullName evidence="4">Peroxisome assembly protein 26</fullName>
    </recommendedName>
</protein>
<comment type="caution">
    <text evidence="2">The sequence shown here is derived from an EMBL/GenBank/DDBJ whole genome shotgun (WGS) entry which is preliminary data.</text>
</comment>
<reference evidence="2 3" key="1">
    <citation type="submission" date="2022-05" db="EMBL/GenBank/DDBJ databases">
        <authorList>
            <consortium name="Genoscope - CEA"/>
            <person name="William W."/>
        </authorList>
    </citation>
    <scope>NUCLEOTIDE SEQUENCE [LARGE SCALE GENOMIC DNA]</scope>
</reference>
<accession>A0ABN8MHL4</accession>
<evidence type="ECO:0008006" key="4">
    <source>
        <dbReference type="Google" id="ProtNLM"/>
    </source>
</evidence>